<dbReference type="PRINTS" id="PR00142">
    <property type="entry name" value="RECA"/>
</dbReference>
<dbReference type="RefSeq" id="WP_102064893.1">
    <property type="nucleotide sequence ID" value="NZ_PKQE01000001.1"/>
</dbReference>
<evidence type="ECO:0000313" key="8">
    <source>
        <dbReference type="Proteomes" id="UP000234456"/>
    </source>
</evidence>
<evidence type="ECO:0000256" key="4">
    <source>
        <dbReference type="ARBA" id="ARBA00022840"/>
    </source>
</evidence>
<evidence type="ECO:0000259" key="6">
    <source>
        <dbReference type="PROSITE" id="PS50163"/>
    </source>
</evidence>
<dbReference type="InterPro" id="IPR027417">
    <property type="entry name" value="P-loop_NTPase"/>
</dbReference>
<dbReference type="GO" id="GO:0008094">
    <property type="term" value="F:ATP-dependent activity, acting on DNA"/>
    <property type="evidence" value="ECO:0007669"/>
    <property type="project" value="InterPro"/>
</dbReference>
<dbReference type="PANTHER" id="PTHR45900">
    <property type="entry name" value="RECA"/>
    <property type="match status" value="1"/>
</dbReference>
<evidence type="ECO:0000313" key="7">
    <source>
        <dbReference type="EMBL" id="PLC44482.1"/>
    </source>
</evidence>
<comment type="similarity">
    <text evidence="1">Belongs to the RecA family.</text>
</comment>
<evidence type="ECO:0000256" key="1">
    <source>
        <dbReference type="ARBA" id="ARBA00009391"/>
    </source>
</evidence>
<dbReference type="Proteomes" id="UP000234456">
    <property type="component" value="Unassembled WGS sequence"/>
</dbReference>
<dbReference type="GO" id="GO:0006310">
    <property type="term" value="P:DNA recombination"/>
    <property type="evidence" value="ECO:0007669"/>
    <property type="project" value="UniProtKB-KW"/>
</dbReference>
<accession>A0A2N4TXP3</accession>
<dbReference type="InterPro" id="IPR049428">
    <property type="entry name" value="RecA-like_N"/>
</dbReference>
<proteinExistence type="inferred from homology"/>
<keyword evidence="5" id="KW-0233">DNA recombination</keyword>
<name>A0A2N4TXP3_RALPI</name>
<sequence length="345" mass="37629">MSKTLADLCDDLDKAIGANADNQAVTQWIDTGSPELNYAISGRYDGGLPFGRMVEMFGESSTGKTALATKWMAQAQGLGGVAGFIDWERSFSVDLATAGFGLNDRRPHWIYGKPRTWEEGNVLAAKAIQAIRKSGAIDDSAPILFVFDSIAAALPKSQAEKEIDEYTMNDTTALARVTSTTLKAMAQHAEEYNATFLYLNQIRLKPGVVYGDPRTTPGGKAMEYYSSARIALGRQKIMEQKGGEKEFTGQNITAQVTKSKFTKPFKEANLRMTFDDAGVAHFDMTFSLLEFLIDKGAVPYSKPYATWDDGKKYHVKALAKHIDETGQQAVLMAKLPPLPGVAVAA</sequence>
<evidence type="ECO:0000256" key="2">
    <source>
        <dbReference type="ARBA" id="ARBA00015553"/>
    </source>
</evidence>
<evidence type="ECO:0000256" key="5">
    <source>
        <dbReference type="ARBA" id="ARBA00023172"/>
    </source>
</evidence>
<organism evidence="7 8">
    <name type="scientific">Ralstonia pickettii</name>
    <name type="common">Burkholderia pickettii</name>
    <dbReference type="NCBI Taxonomy" id="329"/>
    <lineage>
        <taxon>Bacteria</taxon>
        <taxon>Pseudomonadati</taxon>
        <taxon>Pseudomonadota</taxon>
        <taxon>Betaproteobacteria</taxon>
        <taxon>Burkholderiales</taxon>
        <taxon>Burkholderiaceae</taxon>
        <taxon>Ralstonia</taxon>
    </lineage>
</organism>
<dbReference type="InterPro" id="IPR020587">
    <property type="entry name" value="RecA_monomer-monomer_interface"/>
</dbReference>
<dbReference type="GO" id="GO:0006281">
    <property type="term" value="P:DNA repair"/>
    <property type="evidence" value="ECO:0007669"/>
    <property type="project" value="InterPro"/>
</dbReference>
<dbReference type="GO" id="GO:0005524">
    <property type="term" value="F:ATP binding"/>
    <property type="evidence" value="ECO:0007669"/>
    <property type="project" value="UniProtKB-KW"/>
</dbReference>
<reference evidence="7 8" key="1">
    <citation type="submission" date="2017-12" db="EMBL/GenBank/DDBJ databases">
        <title>Draft genome sequence of Ralstonia pickettii 52.</title>
        <authorList>
            <person name="Zheng B."/>
        </authorList>
    </citation>
    <scope>NUCLEOTIDE SEQUENCE [LARGE SCALE GENOMIC DNA]</scope>
    <source>
        <strain evidence="7 8">52</strain>
    </source>
</reference>
<dbReference type="Pfam" id="PF00154">
    <property type="entry name" value="RecA_N"/>
    <property type="match status" value="1"/>
</dbReference>
<gene>
    <name evidence="7" type="ORF">C0Q88_07330</name>
</gene>
<dbReference type="SUPFAM" id="SSF52540">
    <property type="entry name" value="P-loop containing nucleoside triphosphate hydrolases"/>
    <property type="match status" value="1"/>
</dbReference>
<comment type="caution">
    <text evidence="7">The sequence shown here is derived from an EMBL/GenBank/DDBJ whole genome shotgun (WGS) entry which is preliminary data.</text>
</comment>
<dbReference type="PANTHER" id="PTHR45900:SF1">
    <property type="entry name" value="MITOCHONDRIAL DNA REPAIR PROTEIN RECA HOMOLOG-RELATED"/>
    <property type="match status" value="1"/>
</dbReference>
<feature type="domain" description="RecA family profile 2" evidence="6">
    <location>
        <begin position="207"/>
        <end position="281"/>
    </location>
</feature>
<dbReference type="Gene3D" id="3.40.50.300">
    <property type="entry name" value="P-loop containing nucleotide triphosphate hydrolases"/>
    <property type="match status" value="1"/>
</dbReference>
<keyword evidence="3" id="KW-0547">Nucleotide-binding</keyword>
<protein>
    <recommendedName>
        <fullName evidence="2">Protein RecA</fullName>
    </recommendedName>
</protein>
<dbReference type="AlphaFoldDB" id="A0A2N4TXP3"/>
<dbReference type="EMBL" id="PKQE01000001">
    <property type="protein sequence ID" value="PLC44482.1"/>
    <property type="molecule type" value="Genomic_DNA"/>
</dbReference>
<dbReference type="PROSITE" id="PS50163">
    <property type="entry name" value="RECA_3"/>
    <property type="match status" value="1"/>
</dbReference>
<dbReference type="GO" id="GO:0005829">
    <property type="term" value="C:cytosol"/>
    <property type="evidence" value="ECO:0007669"/>
    <property type="project" value="TreeGrafter"/>
</dbReference>
<keyword evidence="4" id="KW-0067">ATP-binding</keyword>
<dbReference type="InterPro" id="IPR013765">
    <property type="entry name" value="DNA_recomb/repair_RecA"/>
</dbReference>
<dbReference type="GO" id="GO:0003697">
    <property type="term" value="F:single-stranded DNA binding"/>
    <property type="evidence" value="ECO:0007669"/>
    <property type="project" value="InterPro"/>
</dbReference>
<dbReference type="OrthoDB" id="9156496at2"/>
<evidence type="ECO:0000256" key="3">
    <source>
        <dbReference type="ARBA" id="ARBA00022741"/>
    </source>
</evidence>